<accession>A0A649VDI4</accession>
<dbReference type="EMBL" id="MN585992">
    <property type="protein sequence ID" value="QGJ90012.1"/>
    <property type="molecule type" value="Genomic_DNA"/>
</dbReference>
<organism evidence="1 2">
    <name type="scientific">Mycobacterium phage MaryV</name>
    <dbReference type="NCBI Taxonomy" id="2656593"/>
    <lineage>
        <taxon>Viruses</taxon>
        <taxon>Duplodnaviria</taxon>
        <taxon>Heunggongvirae</taxon>
        <taxon>Uroviricota</taxon>
        <taxon>Caudoviricetes</taxon>
        <taxon>Vilmaviridae</taxon>
        <taxon>Wildcatvirus</taxon>
        <taxon>Wildcatvirus wildcat</taxon>
        <taxon>Mycobacterium virus Wildcat</taxon>
    </lineage>
</organism>
<reference evidence="1 2" key="1">
    <citation type="submission" date="2019-10" db="EMBL/GenBank/DDBJ databases">
        <authorList>
            <person name="Garlena R.A."/>
            <person name="Russell D.A."/>
            <person name="Pope W.H."/>
            <person name="Jacobs-Sera D."/>
            <person name="Hatfull G.F."/>
        </authorList>
    </citation>
    <scope>NUCLEOTIDE SEQUENCE [LARGE SCALE GENOMIC DNA]</scope>
</reference>
<gene>
    <name evidence="1" type="primary">138</name>
    <name evidence="1" type="ORF">PBI_MARYV_138</name>
</gene>
<protein>
    <submittedName>
        <fullName evidence="1">Uncharacterized protein</fullName>
    </submittedName>
</protein>
<evidence type="ECO:0000313" key="2">
    <source>
        <dbReference type="Proteomes" id="UP000424201"/>
    </source>
</evidence>
<evidence type="ECO:0000313" key="1">
    <source>
        <dbReference type="EMBL" id="QGJ90012.1"/>
    </source>
</evidence>
<name>A0A649VDI4_9CAUD</name>
<sequence>MSDYAWIIDKDHLYDPAYDFLSDAKGVVGPRDANTTAADNYDDTRKELAHNYEHHAQFRMYDDDKILYYTGTLYWNGDMDEEYAYAPLGDYGMPGAGAVEIRYTGHPEWDCS</sequence>
<dbReference type="Proteomes" id="UP000424201">
    <property type="component" value="Genome"/>
</dbReference>
<proteinExistence type="predicted"/>